<feature type="domain" description="N-acetyltransferase" evidence="1">
    <location>
        <begin position="1"/>
        <end position="143"/>
    </location>
</feature>
<reference evidence="2 3" key="1">
    <citation type="submission" date="2016-10" db="EMBL/GenBank/DDBJ databases">
        <authorList>
            <person name="de Groot N.N."/>
        </authorList>
    </citation>
    <scope>NUCLEOTIDE SEQUENCE [LARGE SCALE GENOMIC DNA]</scope>
    <source>
        <strain evidence="2 3">DSM 27630</strain>
    </source>
</reference>
<keyword evidence="2" id="KW-0012">Acyltransferase</keyword>
<dbReference type="GO" id="GO:0004343">
    <property type="term" value="F:glucosamine 6-phosphate N-acetyltransferase activity"/>
    <property type="evidence" value="ECO:0007669"/>
    <property type="project" value="TreeGrafter"/>
</dbReference>
<accession>A0A1I3CXT2</accession>
<dbReference type="Proteomes" id="UP000198668">
    <property type="component" value="Unassembled WGS sequence"/>
</dbReference>
<dbReference type="InterPro" id="IPR016181">
    <property type="entry name" value="Acyl_CoA_acyltransferase"/>
</dbReference>
<dbReference type="EMBL" id="FOQE01000025">
    <property type="protein sequence ID" value="SFH79295.1"/>
    <property type="molecule type" value="Genomic_DNA"/>
</dbReference>
<dbReference type="InterPro" id="IPR000182">
    <property type="entry name" value="GNAT_dom"/>
</dbReference>
<dbReference type="CDD" id="cd04301">
    <property type="entry name" value="NAT_SF"/>
    <property type="match status" value="1"/>
</dbReference>
<sequence length="145" mass="16663">MKLHIGNEIWNKAGAFYVRMSVFVLERNMELAEEFDQQDTAAIEYAVIYDNEHPISTGRYEILDKETIRIGRIATLKAYRGRALGRTIIQALEEIGQKKGCTKALIHSEQTAASFYRELGYKTASEEFYENNVPCILLEKSLEQH</sequence>
<proteinExistence type="predicted"/>
<dbReference type="RefSeq" id="WP_047390686.1">
    <property type="nucleotide sequence ID" value="NZ_FOQE01000025.1"/>
</dbReference>
<protein>
    <submittedName>
        <fullName evidence="2">Predicted N-acyltransferase, GNAT family</fullName>
    </submittedName>
</protein>
<dbReference type="Gene3D" id="3.40.630.30">
    <property type="match status" value="1"/>
</dbReference>
<name>A0A1I3CXT2_9LACT</name>
<gene>
    <name evidence="2" type="ORF">SAMN04489868_1252</name>
</gene>
<evidence type="ECO:0000313" key="2">
    <source>
        <dbReference type="EMBL" id="SFH79295.1"/>
    </source>
</evidence>
<dbReference type="PANTHER" id="PTHR13355">
    <property type="entry name" value="GLUCOSAMINE 6-PHOSPHATE N-ACETYLTRANSFERASE"/>
    <property type="match status" value="1"/>
</dbReference>
<dbReference type="PROSITE" id="PS51186">
    <property type="entry name" value="GNAT"/>
    <property type="match status" value="1"/>
</dbReference>
<dbReference type="InterPro" id="IPR039143">
    <property type="entry name" value="GNPNAT1-like"/>
</dbReference>
<keyword evidence="2" id="KW-0808">Transferase</keyword>
<dbReference type="AlphaFoldDB" id="A0A1I3CXT2"/>
<keyword evidence="3" id="KW-1185">Reference proteome</keyword>
<dbReference type="OrthoDB" id="9796171at2"/>
<dbReference type="Pfam" id="PF00583">
    <property type="entry name" value="Acetyltransf_1"/>
    <property type="match status" value="1"/>
</dbReference>
<dbReference type="SUPFAM" id="SSF55729">
    <property type="entry name" value="Acyl-CoA N-acyltransferases (Nat)"/>
    <property type="match status" value="1"/>
</dbReference>
<dbReference type="PANTHER" id="PTHR13355:SF11">
    <property type="entry name" value="GLUCOSAMINE 6-PHOSPHATE N-ACETYLTRANSFERASE"/>
    <property type="match status" value="1"/>
</dbReference>
<evidence type="ECO:0000313" key="3">
    <source>
        <dbReference type="Proteomes" id="UP000198668"/>
    </source>
</evidence>
<evidence type="ECO:0000259" key="1">
    <source>
        <dbReference type="PROSITE" id="PS51186"/>
    </source>
</evidence>
<organism evidence="2 3">
    <name type="scientific">Pisciglobus halotolerans</name>
    <dbReference type="NCBI Taxonomy" id="745365"/>
    <lineage>
        <taxon>Bacteria</taxon>
        <taxon>Bacillati</taxon>
        <taxon>Bacillota</taxon>
        <taxon>Bacilli</taxon>
        <taxon>Lactobacillales</taxon>
        <taxon>Carnobacteriaceae</taxon>
    </lineage>
</organism>